<evidence type="ECO:0000313" key="4">
    <source>
        <dbReference type="Proteomes" id="UP000072741"/>
    </source>
</evidence>
<name>A0A147HC19_9BURK</name>
<keyword evidence="1" id="KW-0732">Signal</keyword>
<evidence type="ECO:0000313" key="3">
    <source>
        <dbReference type="EMBL" id="KTT27642.1"/>
    </source>
</evidence>
<dbReference type="EMBL" id="LDSL01000009">
    <property type="protein sequence ID" value="KTT27642.1"/>
    <property type="molecule type" value="Genomic_DNA"/>
</dbReference>
<dbReference type="AlphaFoldDB" id="A0A147HC19"/>
<accession>A0A147HC19</accession>
<dbReference type="OrthoDB" id="8773292at2"/>
<dbReference type="RefSeq" id="WP_058640174.1">
    <property type="nucleotide sequence ID" value="NZ_LDSL01000009.1"/>
</dbReference>
<dbReference type="PANTHER" id="PTHR30024:SF48">
    <property type="entry name" value="ABC TRANSPORTER SUBSTRATE-BINDING PROTEIN"/>
    <property type="match status" value="1"/>
</dbReference>
<gene>
    <name evidence="3" type="ORF">NS331_01060</name>
</gene>
<dbReference type="SUPFAM" id="SSF53850">
    <property type="entry name" value="Periplasmic binding protein-like II"/>
    <property type="match status" value="1"/>
</dbReference>
<dbReference type="Gene3D" id="3.40.190.10">
    <property type="entry name" value="Periplasmic binding protein-like II"/>
    <property type="match status" value="2"/>
</dbReference>
<feature type="chain" id="PRO_5007547407" description="SsuA/THI5-like domain-containing protein" evidence="1">
    <location>
        <begin position="27"/>
        <end position="331"/>
    </location>
</feature>
<feature type="domain" description="SsuA/THI5-like" evidence="2">
    <location>
        <begin position="61"/>
        <end position="260"/>
    </location>
</feature>
<dbReference type="Pfam" id="PF09084">
    <property type="entry name" value="NMT1"/>
    <property type="match status" value="1"/>
</dbReference>
<feature type="signal peptide" evidence="1">
    <location>
        <begin position="1"/>
        <end position="26"/>
    </location>
</feature>
<sequence>MNRKNALRTLAGGFAALLLAASAAHAQPKPAGDGGTVRIMINPAGTMGIAPAVIKKYGLDRKHGFTLETVPYADQKSATAAIQSGAAEMVVFDWLAAARLRASGTPIVGIAPFLTYVNSVVVPKDSPLKTLADLKGKRVGVQSKTGFDWIIMQAAAKQLYNMDIGKDAEVREGAVPLLRGLIEKGDLDATQMWNSLAPEMLASGRYRTLVTIRELAQQMGLPTVPFLFFSMREDYAKAHPGNARAFAAAYRDAVDILMNQDDVWQEHGERLKLSPESLVFFKQQVRRDLLKQFTPDMTRGLEATLTAVNGVAADVVALPALPPGLLSLAYQ</sequence>
<dbReference type="PANTHER" id="PTHR30024">
    <property type="entry name" value="ALIPHATIC SULFONATES-BINDING PROTEIN-RELATED"/>
    <property type="match status" value="1"/>
</dbReference>
<comment type="caution">
    <text evidence="3">The sequence shown here is derived from an EMBL/GenBank/DDBJ whole genome shotgun (WGS) entry which is preliminary data.</text>
</comment>
<proteinExistence type="predicted"/>
<dbReference type="InterPro" id="IPR015168">
    <property type="entry name" value="SsuA/THI5"/>
</dbReference>
<evidence type="ECO:0000256" key="1">
    <source>
        <dbReference type="SAM" id="SignalP"/>
    </source>
</evidence>
<keyword evidence="4" id="KW-1185">Reference proteome</keyword>
<protein>
    <recommendedName>
        <fullName evidence="2">SsuA/THI5-like domain-containing protein</fullName>
    </recommendedName>
</protein>
<dbReference type="Proteomes" id="UP000072741">
    <property type="component" value="Unassembled WGS sequence"/>
</dbReference>
<reference evidence="3 4" key="1">
    <citation type="journal article" date="2016" name="Front. Microbiol.">
        <title>Genomic Resource of Rice Seed Associated Bacteria.</title>
        <authorList>
            <person name="Midha S."/>
            <person name="Bansal K."/>
            <person name="Sharma S."/>
            <person name="Kumar N."/>
            <person name="Patil P.P."/>
            <person name="Chaudhry V."/>
            <person name="Patil P.B."/>
        </authorList>
    </citation>
    <scope>NUCLEOTIDE SEQUENCE [LARGE SCALE GENOMIC DNA]</scope>
    <source>
        <strain evidence="3 4">NS331</strain>
    </source>
</reference>
<organism evidence="3 4">
    <name type="scientific">Pseudacidovorax intermedius</name>
    <dbReference type="NCBI Taxonomy" id="433924"/>
    <lineage>
        <taxon>Bacteria</taxon>
        <taxon>Pseudomonadati</taxon>
        <taxon>Pseudomonadota</taxon>
        <taxon>Betaproteobacteria</taxon>
        <taxon>Burkholderiales</taxon>
        <taxon>Comamonadaceae</taxon>
        <taxon>Pseudacidovorax</taxon>
    </lineage>
</organism>
<evidence type="ECO:0000259" key="2">
    <source>
        <dbReference type="Pfam" id="PF09084"/>
    </source>
</evidence>